<keyword evidence="4" id="KW-1185">Reference proteome</keyword>
<dbReference type="PANTHER" id="PTHR12526">
    <property type="entry name" value="GLYCOSYLTRANSFERASE"/>
    <property type="match status" value="1"/>
</dbReference>
<dbReference type="Pfam" id="PF13692">
    <property type="entry name" value="Glyco_trans_1_4"/>
    <property type="match status" value="1"/>
</dbReference>
<gene>
    <name evidence="3" type="ORF">N801_07545</name>
</gene>
<dbReference type="AlphaFoldDB" id="A0A0A0JVE4"/>
<dbReference type="STRING" id="1385519.N801_07545"/>
<evidence type="ECO:0000256" key="2">
    <source>
        <dbReference type="ARBA" id="ARBA00022679"/>
    </source>
</evidence>
<proteinExistence type="predicted"/>
<sequence length="373" mass="40925">MVVSMKLLFVSGTTGGGSGRSQRELAKQLMLLGTEVTFIVDDKRRAPVRRWAYAHLSDLSVRLDGRMGARLVTRARDVIGRRTHQRIIDGLEHLTSPVPQNAAARYLATHPVDAVVANSVERWAWRRLHSISSTHGFPTILYVREVDSLGHLNTGATPTVLIANAASLAEQLRGSGFDCAFLPSVIDTTVTSTSSTRRVAMAINPIPDKGSHLMWAMADLLPDVAFVVQESWPLTGALEESVLAQVAARPNVEFRRCQPPGPSLYEDTRVLLVPYQMDSRPRVILEAQANGIPVIVGDVPSLREAIGEGGLIVDLDSPTAWAAAIRSLWEDEGQYRQLATRARAHGERREVDPEGLARTFLELAQQAVRPSQR</sequence>
<name>A0A0A0JVE4_9MICO</name>
<keyword evidence="2" id="KW-0808">Transferase</keyword>
<protein>
    <recommendedName>
        <fullName evidence="5">Glycosyltransferase</fullName>
    </recommendedName>
</protein>
<dbReference type="GO" id="GO:0016757">
    <property type="term" value="F:glycosyltransferase activity"/>
    <property type="evidence" value="ECO:0007669"/>
    <property type="project" value="UniProtKB-KW"/>
</dbReference>
<dbReference type="Proteomes" id="UP000030013">
    <property type="component" value="Unassembled WGS sequence"/>
</dbReference>
<accession>A0A0A0JVE4</accession>
<reference evidence="3 4" key="1">
    <citation type="submission" date="2013-08" db="EMBL/GenBank/DDBJ databases">
        <title>The genome sequence of Knoellia aerolata.</title>
        <authorList>
            <person name="Zhu W."/>
            <person name="Wang G."/>
        </authorList>
    </citation>
    <scope>NUCLEOTIDE SEQUENCE [LARGE SCALE GENOMIC DNA]</scope>
    <source>
        <strain evidence="3 4">DSM 18566</strain>
    </source>
</reference>
<evidence type="ECO:0008006" key="5">
    <source>
        <dbReference type="Google" id="ProtNLM"/>
    </source>
</evidence>
<dbReference type="eggNOG" id="COG0438">
    <property type="taxonomic scope" value="Bacteria"/>
</dbReference>
<dbReference type="PANTHER" id="PTHR12526:SF510">
    <property type="entry name" value="D-INOSITOL 3-PHOSPHATE GLYCOSYLTRANSFERASE"/>
    <property type="match status" value="1"/>
</dbReference>
<evidence type="ECO:0000313" key="4">
    <source>
        <dbReference type="Proteomes" id="UP000030013"/>
    </source>
</evidence>
<dbReference type="SUPFAM" id="SSF53756">
    <property type="entry name" value="UDP-Glycosyltransferase/glycogen phosphorylase"/>
    <property type="match status" value="1"/>
</dbReference>
<comment type="caution">
    <text evidence="3">The sequence shown here is derived from an EMBL/GenBank/DDBJ whole genome shotgun (WGS) entry which is preliminary data.</text>
</comment>
<evidence type="ECO:0000256" key="1">
    <source>
        <dbReference type="ARBA" id="ARBA00022676"/>
    </source>
</evidence>
<organism evidence="3 4">
    <name type="scientific">Knoellia aerolata DSM 18566</name>
    <dbReference type="NCBI Taxonomy" id="1385519"/>
    <lineage>
        <taxon>Bacteria</taxon>
        <taxon>Bacillati</taxon>
        <taxon>Actinomycetota</taxon>
        <taxon>Actinomycetes</taxon>
        <taxon>Micrococcales</taxon>
        <taxon>Intrasporangiaceae</taxon>
        <taxon>Knoellia</taxon>
    </lineage>
</organism>
<dbReference type="EMBL" id="AVPL01000018">
    <property type="protein sequence ID" value="KGN41395.1"/>
    <property type="molecule type" value="Genomic_DNA"/>
</dbReference>
<keyword evidence="1" id="KW-0328">Glycosyltransferase</keyword>
<evidence type="ECO:0000313" key="3">
    <source>
        <dbReference type="EMBL" id="KGN41395.1"/>
    </source>
</evidence>
<dbReference type="Gene3D" id="3.40.50.2000">
    <property type="entry name" value="Glycogen Phosphorylase B"/>
    <property type="match status" value="1"/>
</dbReference>